<evidence type="ECO:0000256" key="8">
    <source>
        <dbReference type="ARBA" id="ARBA00023136"/>
    </source>
</evidence>
<keyword evidence="7 9" id="KW-0811">Translocation</keyword>
<evidence type="ECO:0000256" key="10">
    <source>
        <dbReference type="SAM" id="Coils"/>
    </source>
</evidence>
<keyword evidence="6 9" id="KW-1133">Transmembrane helix</keyword>
<dbReference type="PRINTS" id="PR01506">
    <property type="entry name" value="TATBPROTEIN"/>
</dbReference>
<dbReference type="GO" id="GO:0008320">
    <property type="term" value="F:protein transmembrane transporter activity"/>
    <property type="evidence" value="ECO:0007669"/>
    <property type="project" value="UniProtKB-UniRule"/>
</dbReference>
<evidence type="ECO:0000256" key="6">
    <source>
        <dbReference type="ARBA" id="ARBA00022989"/>
    </source>
</evidence>
<comment type="similarity">
    <text evidence="9">Belongs to the TatB family.</text>
</comment>
<evidence type="ECO:0000256" key="1">
    <source>
        <dbReference type="ARBA" id="ARBA00004167"/>
    </source>
</evidence>
<dbReference type="Proteomes" id="UP000018731">
    <property type="component" value="Unassembled WGS sequence"/>
</dbReference>
<evidence type="ECO:0000313" key="13">
    <source>
        <dbReference type="Proteomes" id="UP000018731"/>
    </source>
</evidence>
<evidence type="ECO:0000256" key="3">
    <source>
        <dbReference type="ARBA" id="ARBA00022475"/>
    </source>
</evidence>
<name>V8C915_9HELI</name>
<dbReference type="GO" id="GO:0043953">
    <property type="term" value="P:protein transport by the Tat complex"/>
    <property type="evidence" value="ECO:0007669"/>
    <property type="project" value="UniProtKB-UniRule"/>
</dbReference>
<evidence type="ECO:0000256" key="5">
    <source>
        <dbReference type="ARBA" id="ARBA00022927"/>
    </source>
</evidence>
<evidence type="ECO:0000256" key="11">
    <source>
        <dbReference type="SAM" id="MobiDB-lite"/>
    </source>
</evidence>
<dbReference type="OrthoDB" id="5373084at2"/>
<dbReference type="InterPro" id="IPR003369">
    <property type="entry name" value="TatA/B/E"/>
</dbReference>
<gene>
    <name evidence="12" type="ORF">HMPREF2086_01372</name>
</gene>
<evidence type="ECO:0000256" key="7">
    <source>
        <dbReference type="ARBA" id="ARBA00023010"/>
    </source>
</evidence>
<organism evidence="12 13">
    <name type="scientific">Helicobacter macacae MIT 99-5501</name>
    <dbReference type="NCBI Taxonomy" id="1357400"/>
    <lineage>
        <taxon>Bacteria</taxon>
        <taxon>Pseudomonadati</taxon>
        <taxon>Campylobacterota</taxon>
        <taxon>Epsilonproteobacteria</taxon>
        <taxon>Campylobacterales</taxon>
        <taxon>Helicobacteraceae</taxon>
        <taxon>Helicobacter</taxon>
    </lineage>
</organism>
<dbReference type="PATRIC" id="fig|1357400.3.peg.1837"/>
<evidence type="ECO:0000313" key="12">
    <source>
        <dbReference type="EMBL" id="ETD23567.1"/>
    </source>
</evidence>
<proteinExistence type="inferred from homology"/>
<dbReference type="Pfam" id="PF02416">
    <property type="entry name" value="TatA_B_E"/>
    <property type="match status" value="1"/>
</dbReference>
<dbReference type="HAMAP" id="MF_00237">
    <property type="entry name" value="TatB"/>
    <property type="match status" value="1"/>
</dbReference>
<feature type="compositionally biased region" description="Low complexity" evidence="11">
    <location>
        <begin position="171"/>
        <end position="195"/>
    </location>
</feature>
<keyword evidence="2 9" id="KW-0813">Transport</keyword>
<feature type="region of interest" description="Disordered" evidence="11">
    <location>
        <begin position="130"/>
        <end position="211"/>
    </location>
</feature>
<protein>
    <recommendedName>
        <fullName evidence="9">Sec-independent protein translocase protein TatB homolog</fullName>
    </recommendedName>
</protein>
<comment type="subcellular location">
    <subcellularLocation>
        <location evidence="9">Cell membrane</location>
        <topology evidence="9">Single-pass membrane protein</topology>
    </subcellularLocation>
    <subcellularLocation>
        <location evidence="1">Membrane</location>
        <topology evidence="1">Single-pass membrane protein</topology>
    </subcellularLocation>
</comment>
<evidence type="ECO:0000256" key="2">
    <source>
        <dbReference type="ARBA" id="ARBA00022448"/>
    </source>
</evidence>
<feature type="compositionally biased region" description="Low complexity" evidence="11">
    <location>
        <begin position="146"/>
        <end position="164"/>
    </location>
</feature>
<dbReference type="InterPro" id="IPR018448">
    <property type="entry name" value="TatB"/>
</dbReference>
<keyword evidence="10" id="KW-0175">Coiled coil</keyword>
<feature type="coiled-coil region" evidence="10">
    <location>
        <begin position="89"/>
        <end position="116"/>
    </location>
</feature>
<evidence type="ECO:0000256" key="9">
    <source>
        <dbReference type="HAMAP-Rule" id="MF_00237"/>
    </source>
</evidence>
<keyword evidence="5 9" id="KW-0653">Protein transport</keyword>
<keyword evidence="8 9" id="KW-0472">Membrane</keyword>
<dbReference type="EMBL" id="AZJI01000005">
    <property type="protein sequence ID" value="ETD23567.1"/>
    <property type="molecule type" value="Genomic_DNA"/>
</dbReference>
<dbReference type="eggNOG" id="COG1826">
    <property type="taxonomic scope" value="Bacteria"/>
</dbReference>
<dbReference type="Gene3D" id="1.20.5.3310">
    <property type="match status" value="1"/>
</dbReference>
<comment type="caution">
    <text evidence="12">The sequence shown here is derived from an EMBL/GenBank/DDBJ whole genome shotgun (WGS) entry which is preliminary data.</text>
</comment>
<dbReference type="HOGENOM" id="CLU_1303469_0_0_7"/>
<sequence>MFGIGFFEILIILVVAVIFLGPDKLPQAIVDFVKFFRALKRSINEAKDTLDKELEISKLVSEVEGIKSQFETQVDSITKDIDLGNLQEIKEIKQEINELEGVKDRFQDELGDLGRNVGASDSLFGEYSALPSAKKQTPIKNKKSSPKSSTKSTPKSTTKTTTKSVSKNIAKSSKSTTQKPTTKTTTKTSISQSGKSTKKPSVKSKTMIGAI</sequence>
<keyword evidence="13" id="KW-1185">Reference proteome</keyword>
<keyword evidence="3 9" id="KW-1003">Cell membrane</keyword>
<keyword evidence="4 9" id="KW-0812">Transmembrane</keyword>
<dbReference type="AlphaFoldDB" id="V8C915"/>
<accession>V8C915</accession>
<dbReference type="NCBIfam" id="TIGR01410">
    <property type="entry name" value="tatB"/>
    <property type="match status" value="1"/>
</dbReference>
<evidence type="ECO:0000256" key="4">
    <source>
        <dbReference type="ARBA" id="ARBA00022692"/>
    </source>
</evidence>
<dbReference type="GO" id="GO:0033281">
    <property type="term" value="C:TAT protein transport complex"/>
    <property type="evidence" value="ECO:0007669"/>
    <property type="project" value="UniProtKB-UniRule"/>
</dbReference>
<dbReference type="STRING" id="1357400.HMPREF2086_01372"/>
<reference evidence="12 13" key="1">
    <citation type="journal article" date="2014" name="Genome Announc.">
        <title>Draft genome sequences of six enterohepatic helicobacter species isolated from humans and one from rhesus macaques.</title>
        <authorList>
            <person name="Shen Z."/>
            <person name="Sheh A."/>
            <person name="Young S.K."/>
            <person name="Abouelliel A."/>
            <person name="Ward D.V."/>
            <person name="Earl A.M."/>
            <person name="Fox J.G."/>
        </authorList>
    </citation>
    <scope>NUCLEOTIDE SEQUENCE [LARGE SCALE GENOMIC DNA]</scope>
    <source>
        <strain evidence="12 13">MIT 99-5501</strain>
    </source>
</reference>